<comment type="caution">
    <text evidence="2">The sequence shown here is derived from an EMBL/GenBank/DDBJ whole genome shotgun (WGS) entry which is preliminary data.</text>
</comment>
<name>A0ABW2TMD8_9PSEU</name>
<keyword evidence="1" id="KW-0472">Membrane</keyword>
<dbReference type="Gene3D" id="1.20.1250.20">
    <property type="entry name" value="MFS general substrate transporter like domains"/>
    <property type="match status" value="1"/>
</dbReference>
<protein>
    <submittedName>
        <fullName evidence="2">MFS transporter</fullName>
    </submittedName>
</protein>
<sequence length="180" mass="18423">MNTVVLVRDDLGGGDLAVAIALGAFGTGSMAAALALPKLLDRLDDRVVMTRSAGALVVLLVAGAVLFSATDGSSRWVVLLGLWAALGVAYSAVLTPVGRLIRASAAPCDLPALFAAQYALSHAEWLVLYLLAGFLGTALHPAAALACLAAVALAGLVYARRAWTAESEVEPVEERVGVSL</sequence>
<dbReference type="EMBL" id="JBHTEY010000004">
    <property type="protein sequence ID" value="MFC7614132.1"/>
    <property type="molecule type" value="Genomic_DNA"/>
</dbReference>
<evidence type="ECO:0000313" key="2">
    <source>
        <dbReference type="EMBL" id="MFC7614132.1"/>
    </source>
</evidence>
<keyword evidence="1" id="KW-0812">Transmembrane</keyword>
<dbReference type="InterPro" id="IPR036259">
    <property type="entry name" value="MFS_trans_sf"/>
</dbReference>
<organism evidence="2 3">
    <name type="scientific">Actinokineospora soli</name>
    <dbReference type="NCBI Taxonomy" id="1048753"/>
    <lineage>
        <taxon>Bacteria</taxon>
        <taxon>Bacillati</taxon>
        <taxon>Actinomycetota</taxon>
        <taxon>Actinomycetes</taxon>
        <taxon>Pseudonocardiales</taxon>
        <taxon>Pseudonocardiaceae</taxon>
        <taxon>Actinokineospora</taxon>
    </lineage>
</organism>
<accession>A0ABW2TMD8</accession>
<dbReference type="Pfam" id="PF07690">
    <property type="entry name" value="MFS_1"/>
    <property type="match status" value="1"/>
</dbReference>
<evidence type="ECO:0000313" key="3">
    <source>
        <dbReference type="Proteomes" id="UP001596512"/>
    </source>
</evidence>
<dbReference type="Proteomes" id="UP001596512">
    <property type="component" value="Unassembled WGS sequence"/>
</dbReference>
<reference evidence="3" key="1">
    <citation type="journal article" date="2019" name="Int. J. Syst. Evol. Microbiol.">
        <title>The Global Catalogue of Microorganisms (GCM) 10K type strain sequencing project: providing services to taxonomists for standard genome sequencing and annotation.</title>
        <authorList>
            <consortium name="The Broad Institute Genomics Platform"/>
            <consortium name="The Broad Institute Genome Sequencing Center for Infectious Disease"/>
            <person name="Wu L."/>
            <person name="Ma J."/>
        </authorList>
    </citation>
    <scope>NUCLEOTIDE SEQUENCE [LARGE SCALE GENOMIC DNA]</scope>
    <source>
        <strain evidence="3">JCM 17695</strain>
    </source>
</reference>
<evidence type="ECO:0000256" key="1">
    <source>
        <dbReference type="SAM" id="Phobius"/>
    </source>
</evidence>
<feature type="transmembrane region" description="Helical" evidence="1">
    <location>
        <begin position="48"/>
        <end position="70"/>
    </location>
</feature>
<proteinExistence type="predicted"/>
<gene>
    <name evidence="2" type="ORF">ACFQV2_11820</name>
</gene>
<feature type="transmembrane region" description="Helical" evidence="1">
    <location>
        <begin position="138"/>
        <end position="159"/>
    </location>
</feature>
<dbReference type="SUPFAM" id="SSF103473">
    <property type="entry name" value="MFS general substrate transporter"/>
    <property type="match status" value="1"/>
</dbReference>
<feature type="transmembrane region" description="Helical" evidence="1">
    <location>
        <begin position="76"/>
        <end position="98"/>
    </location>
</feature>
<keyword evidence="3" id="KW-1185">Reference proteome</keyword>
<keyword evidence="1" id="KW-1133">Transmembrane helix</keyword>
<dbReference type="InterPro" id="IPR011701">
    <property type="entry name" value="MFS"/>
</dbReference>
<feature type="transmembrane region" description="Helical" evidence="1">
    <location>
        <begin position="16"/>
        <end position="36"/>
    </location>
</feature>